<accession>A0A9W5X7N4</accession>
<comment type="caution">
    <text evidence="1">The sequence shown here is derived from an EMBL/GenBank/DDBJ whole genome shotgun (WGS) entry which is preliminary data.</text>
</comment>
<sequence>MTSMCLKPGINNVFITNDKNEGPILVLEKLTDNKIHLNFTLTGMMALKEPINEKLQTFYLYIFLTYQHGGRETEVISSSQIYCDKDILESETLNFTTTLTVPAKKLYSNQDFVWNYYSVKIAYIEKEAEDGADLNFLVNGIGNSLFQTKLNIVIKDGESYE</sequence>
<dbReference type="AlphaFoldDB" id="A0A9W5X7N4"/>
<evidence type="ECO:0000313" key="2">
    <source>
        <dbReference type="Proteomes" id="UP000621492"/>
    </source>
</evidence>
<dbReference type="EMBL" id="BMJD01000065">
    <property type="protein sequence ID" value="GGB61309.1"/>
    <property type="molecule type" value="Genomic_DNA"/>
</dbReference>
<organism evidence="1 2">
    <name type="scientific">Lentibacillus populi</name>
    <dbReference type="NCBI Taxonomy" id="1827502"/>
    <lineage>
        <taxon>Bacteria</taxon>
        <taxon>Bacillati</taxon>
        <taxon>Bacillota</taxon>
        <taxon>Bacilli</taxon>
        <taxon>Bacillales</taxon>
        <taxon>Bacillaceae</taxon>
        <taxon>Lentibacillus</taxon>
    </lineage>
</organism>
<gene>
    <name evidence="1" type="ORF">GCM10011409_43190</name>
</gene>
<reference evidence="1" key="2">
    <citation type="submission" date="2020-09" db="EMBL/GenBank/DDBJ databases">
        <authorList>
            <person name="Sun Q."/>
            <person name="Zhou Y."/>
        </authorList>
    </citation>
    <scope>NUCLEOTIDE SEQUENCE</scope>
    <source>
        <strain evidence="1">CGMCC 1.15454</strain>
    </source>
</reference>
<evidence type="ECO:0000313" key="1">
    <source>
        <dbReference type="EMBL" id="GGB61309.1"/>
    </source>
</evidence>
<reference evidence="1" key="1">
    <citation type="journal article" date="2014" name="Int. J. Syst. Evol. Microbiol.">
        <title>Complete genome sequence of Corynebacterium casei LMG S-19264T (=DSM 44701T), isolated from a smear-ripened cheese.</title>
        <authorList>
            <consortium name="US DOE Joint Genome Institute (JGI-PGF)"/>
            <person name="Walter F."/>
            <person name="Albersmeier A."/>
            <person name="Kalinowski J."/>
            <person name="Ruckert C."/>
        </authorList>
    </citation>
    <scope>NUCLEOTIDE SEQUENCE</scope>
    <source>
        <strain evidence="1">CGMCC 1.15454</strain>
    </source>
</reference>
<proteinExistence type="predicted"/>
<dbReference type="RefSeq" id="WP_188725869.1">
    <property type="nucleotide sequence ID" value="NZ_BMJD01000065.1"/>
</dbReference>
<dbReference type="Proteomes" id="UP000621492">
    <property type="component" value="Unassembled WGS sequence"/>
</dbReference>
<protein>
    <submittedName>
        <fullName evidence="1">Uncharacterized protein</fullName>
    </submittedName>
</protein>
<name>A0A9W5X7N4_9BACI</name>
<keyword evidence="2" id="KW-1185">Reference proteome</keyword>